<evidence type="ECO:0000256" key="4">
    <source>
        <dbReference type="ARBA" id="ARBA00023136"/>
    </source>
</evidence>
<evidence type="ECO:0000256" key="6">
    <source>
        <dbReference type="SAM" id="Phobius"/>
    </source>
</evidence>
<evidence type="ECO:0000256" key="2">
    <source>
        <dbReference type="ARBA" id="ARBA00022692"/>
    </source>
</evidence>
<name>A0AAD4F317_9PEZI</name>
<dbReference type="PANTHER" id="PTHR33048:SF42">
    <property type="entry name" value="INTEGRAL MEMBRANE PROTEIN"/>
    <property type="match status" value="1"/>
</dbReference>
<dbReference type="InterPro" id="IPR049326">
    <property type="entry name" value="Rhodopsin_dom_fungi"/>
</dbReference>
<comment type="subcellular location">
    <subcellularLocation>
        <location evidence="1">Membrane</location>
        <topology evidence="1">Multi-pass membrane protein</topology>
    </subcellularLocation>
</comment>
<gene>
    <name evidence="8" type="ORF">NEMBOFW57_006275</name>
</gene>
<organism evidence="8 9">
    <name type="scientific">Staphylotrichum longicolle</name>
    <dbReference type="NCBI Taxonomy" id="669026"/>
    <lineage>
        <taxon>Eukaryota</taxon>
        <taxon>Fungi</taxon>
        <taxon>Dikarya</taxon>
        <taxon>Ascomycota</taxon>
        <taxon>Pezizomycotina</taxon>
        <taxon>Sordariomycetes</taxon>
        <taxon>Sordariomycetidae</taxon>
        <taxon>Sordariales</taxon>
        <taxon>Chaetomiaceae</taxon>
        <taxon>Staphylotrichum</taxon>
    </lineage>
</organism>
<feature type="transmembrane region" description="Helical" evidence="6">
    <location>
        <begin position="264"/>
        <end position="287"/>
    </location>
</feature>
<dbReference type="GO" id="GO:0016020">
    <property type="term" value="C:membrane"/>
    <property type="evidence" value="ECO:0007669"/>
    <property type="project" value="UniProtKB-SubCell"/>
</dbReference>
<accession>A0AAD4F317</accession>
<protein>
    <recommendedName>
        <fullName evidence="7">Rhodopsin domain-containing protein</fullName>
    </recommendedName>
</protein>
<dbReference type="EMBL" id="JAHCVI010000002">
    <property type="protein sequence ID" value="KAG7289898.1"/>
    <property type="molecule type" value="Genomic_DNA"/>
</dbReference>
<feature type="domain" description="Rhodopsin" evidence="7">
    <location>
        <begin position="57"/>
        <end position="288"/>
    </location>
</feature>
<comment type="similarity">
    <text evidence="5">Belongs to the SAT4 family.</text>
</comment>
<evidence type="ECO:0000256" key="3">
    <source>
        <dbReference type="ARBA" id="ARBA00022989"/>
    </source>
</evidence>
<keyword evidence="2 6" id="KW-0812">Transmembrane</keyword>
<dbReference type="Proteomes" id="UP001197093">
    <property type="component" value="Unassembled WGS sequence"/>
</dbReference>
<dbReference type="Pfam" id="PF20684">
    <property type="entry name" value="Fung_rhodopsin"/>
    <property type="match status" value="1"/>
</dbReference>
<comment type="caution">
    <text evidence="8">The sequence shown here is derived from an EMBL/GenBank/DDBJ whole genome shotgun (WGS) entry which is preliminary data.</text>
</comment>
<reference evidence="8" key="1">
    <citation type="submission" date="2023-02" db="EMBL/GenBank/DDBJ databases">
        <authorList>
            <person name="Palmer J.M."/>
        </authorList>
    </citation>
    <scope>NUCLEOTIDE SEQUENCE</scope>
    <source>
        <strain evidence="8">FW57</strain>
    </source>
</reference>
<feature type="transmembrane region" description="Helical" evidence="6">
    <location>
        <begin position="73"/>
        <end position="98"/>
    </location>
</feature>
<evidence type="ECO:0000313" key="9">
    <source>
        <dbReference type="Proteomes" id="UP001197093"/>
    </source>
</evidence>
<feature type="transmembrane region" description="Helical" evidence="6">
    <location>
        <begin position="226"/>
        <end position="244"/>
    </location>
</feature>
<feature type="transmembrane region" description="Helical" evidence="6">
    <location>
        <begin position="42"/>
        <end position="61"/>
    </location>
</feature>
<keyword evidence="3 6" id="KW-1133">Transmembrane helix</keyword>
<evidence type="ECO:0000256" key="1">
    <source>
        <dbReference type="ARBA" id="ARBA00004141"/>
    </source>
</evidence>
<keyword evidence="4 6" id="KW-0472">Membrane</keyword>
<evidence type="ECO:0000259" key="7">
    <source>
        <dbReference type="Pfam" id="PF20684"/>
    </source>
</evidence>
<dbReference type="AlphaFoldDB" id="A0AAD4F317"/>
<evidence type="ECO:0000256" key="5">
    <source>
        <dbReference type="ARBA" id="ARBA00038359"/>
    </source>
</evidence>
<sequence>MPTGPAGSPSNTAPVGDPGATSFTPEQLAALPHDNAGPKLTALIWAMNLAAAIFIALRFYCKTSRGKGLWWDDYILLASWVCLAAHAALLTYCVSLGYGLHVWDFPFENFPRFVVAVNAAGTLLLVCAAWSKTSFAFTMLRFTTGWMKAGVWFILISMNIAIGLSALFNWVQCTPIRRRVRCQDHRLDPVDSLIRAVAYSAALDIILAILPWPLIWKLQMMKREKFGVAVAMSMGFIAGIVAIVKTVQIPKLFAQDMYENVDLFIWGNVECSASMIGASIPFLRVLVRDAQSSIRRRYYAPSSFAVRHTETRSHGGAEAARTGWERRIWARDNDSDRSILPTVPPAGQIVQKNEVVVGYSRWSRYGRADKHELQDL</sequence>
<feature type="transmembrane region" description="Helical" evidence="6">
    <location>
        <begin position="151"/>
        <end position="172"/>
    </location>
</feature>
<evidence type="ECO:0000313" key="8">
    <source>
        <dbReference type="EMBL" id="KAG7289898.1"/>
    </source>
</evidence>
<keyword evidence="9" id="KW-1185">Reference proteome</keyword>
<dbReference type="PANTHER" id="PTHR33048">
    <property type="entry name" value="PTH11-LIKE INTEGRAL MEMBRANE PROTEIN (AFU_ORTHOLOGUE AFUA_5G11245)"/>
    <property type="match status" value="1"/>
</dbReference>
<dbReference type="InterPro" id="IPR052337">
    <property type="entry name" value="SAT4-like"/>
</dbReference>
<feature type="transmembrane region" description="Helical" evidence="6">
    <location>
        <begin position="192"/>
        <end position="214"/>
    </location>
</feature>
<proteinExistence type="inferred from homology"/>
<feature type="transmembrane region" description="Helical" evidence="6">
    <location>
        <begin position="110"/>
        <end position="130"/>
    </location>
</feature>